<feature type="binding site" evidence="5">
    <location>
        <position position="109"/>
    </location>
    <ligand>
        <name>substrate</name>
    </ligand>
</feature>
<dbReference type="AlphaFoldDB" id="A0A2H0UBW0"/>
<gene>
    <name evidence="8" type="ORF">COU18_00630</name>
</gene>
<dbReference type="InterPro" id="IPR036812">
    <property type="entry name" value="NAD(P)_OxRdtase_dom_sf"/>
</dbReference>
<feature type="active site" description="Proton donor" evidence="4">
    <location>
        <position position="53"/>
    </location>
</feature>
<dbReference type="CDD" id="cd19071">
    <property type="entry name" value="AKR_AKR1-5-like"/>
    <property type="match status" value="1"/>
</dbReference>
<dbReference type="Pfam" id="PF00248">
    <property type="entry name" value="Aldo_ket_red"/>
    <property type="match status" value="1"/>
</dbReference>
<dbReference type="PRINTS" id="PR00069">
    <property type="entry name" value="ALDKETRDTASE"/>
</dbReference>
<evidence type="ECO:0000256" key="4">
    <source>
        <dbReference type="PIRSR" id="PIRSR000097-1"/>
    </source>
</evidence>
<dbReference type="Gene3D" id="3.20.20.100">
    <property type="entry name" value="NADP-dependent oxidoreductase domain"/>
    <property type="match status" value="1"/>
</dbReference>
<dbReference type="InterPro" id="IPR020471">
    <property type="entry name" value="AKR"/>
</dbReference>
<dbReference type="PANTHER" id="PTHR43827:SF3">
    <property type="entry name" value="NADP-DEPENDENT OXIDOREDUCTASE DOMAIN-CONTAINING PROTEIN"/>
    <property type="match status" value="1"/>
</dbReference>
<dbReference type="Proteomes" id="UP000231192">
    <property type="component" value="Unassembled WGS sequence"/>
</dbReference>
<evidence type="ECO:0000313" key="8">
    <source>
        <dbReference type="EMBL" id="PIR83908.1"/>
    </source>
</evidence>
<dbReference type="InterPro" id="IPR018170">
    <property type="entry name" value="Aldo/ket_reductase_CS"/>
</dbReference>
<dbReference type="PROSITE" id="PS00063">
    <property type="entry name" value="ALDOKETO_REDUCTASE_3"/>
    <property type="match status" value="1"/>
</dbReference>
<protein>
    <submittedName>
        <fullName evidence="8">Aldo/keto reductase</fullName>
    </submittedName>
</protein>
<dbReference type="GO" id="GO:0016616">
    <property type="term" value="F:oxidoreductase activity, acting on the CH-OH group of donors, NAD or NADP as acceptor"/>
    <property type="evidence" value="ECO:0007669"/>
    <property type="project" value="UniProtKB-ARBA"/>
</dbReference>
<organism evidence="8 9">
    <name type="scientific">Candidatus Kaiserbacteria bacterium CG10_big_fil_rev_8_21_14_0_10_51_14</name>
    <dbReference type="NCBI Taxonomy" id="1974610"/>
    <lineage>
        <taxon>Bacteria</taxon>
        <taxon>Candidatus Kaiseribacteriota</taxon>
    </lineage>
</organism>
<feature type="domain" description="NADP-dependent oxidoreductase" evidence="7">
    <location>
        <begin position="20"/>
        <end position="258"/>
    </location>
</feature>
<dbReference type="EMBL" id="PFBK01000003">
    <property type="protein sequence ID" value="PIR83908.1"/>
    <property type="molecule type" value="Genomic_DNA"/>
</dbReference>
<feature type="site" description="Lowers pKa of active site Tyr" evidence="6">
    <location>
        <position position="78"/>
    </location>
</feature>
<evidence type="ECO:0000256" key="6">
    <source>
        <dbReference type="PIRSR" id="PIRSR000097-3"/>
    </source>
</evidence>
<reference evidence="9" key="1">
    <citation type="submission" date="2017-09" db="EMBL/GenBank/DDBJ databases">
        <title>Depth-based differentiation of microbial function through sediment-hosted aquifers and enrichment of novel symbionts in the deep terrestrial subsurface.</title>
        <authorList>
            <person name="Probst A.J."/>
            <person name="Ladd B."/>
            <person name="Jarett J.K."/>
            <person name="Geller-Mcgrath D.E."/>
            <person name="Sieber C.M.K."/>
            <person name="Emerson J.B."/>
            <person name="Anantharaman K."/>
            <person name="Thomas B.C."/>
            <person name="Malmstrom R."/>
            <person name="Stieglmeier M."/>
            <person name="Klingl A."/>
            <person name="Woyke T."/>
            <person name="Ryan C.M."/>
            <person name="Banfield J.F."/>
        </authorList>
    </citation>
    <scope>NUCLEOTIDE SEQUENCE [LARGE SCALE GENOMIC DNA]</scope>
</reference>
<dbReference type="SUPFAM" id="SSF51430">
    <property type="entry name" value="NAD(P)-linked oxidoreductase"/>
    <property type="match status" value="1"/>
</dbReference>
<evidence type="ECO:0000313" key="9">
    <source>
        <dbReference type="Proteomes" id="UP000231192"/>
    </source>
</evidence>
<accession>A0A2H0UBW0</accession>
<evidence type="ECO:0000256" key="2">
    <source>
        <dbReference type="ARBA" id="ARBA00022857"/>
    </source>
</evidence>
<dbReference type="PIRSF" id="PIRSF000097">
    <property type="entry name" value="AKR"/>
    <property type="match status" value="1"/>
</dbReference>
<comment type="similarity">
    <text evidence="1">Belongs to the aldo/keto reductase family.</text>
</comment>
<evidence type="ECO:0000256" key="5">
    <source>
        <dbReference type="PIRSR" id="PIRSR000097-2"/>
    </source>
</evidence>
<dbReference type="PROSITE" id="PS00062">
    <property type="entry name" value="ALDOKETO_REDUCTASE_2"/>
    <property type="match status" value="1"/>
</dbReference>
<evidence type="ECO:0000256" key="1">
    <source>
        <dbReference type="ARBA" id="ARBA00007905"/>
    </source>
</evidence>
<dbReference type="PANTHER" id="PTHR43827">
    <property type="entry name" value="2,5-DIKETO-D-GLUCONIC ACID REDUCTASE"/>
    <property type="match status" value="1"/>
</dbReference>
<name>A0A2H0UBW0_9BACT</name>
<evidence type="ECO:0000259" key="7">
    <source>
        <dbReference type="Pfam" id="PF00248"/>
    </source>
</evidence>
<keyword evidence="2" id="KW-0521">NADP</keyword>
<keyword evidence="3" id="KW-0560">Oxidoreductase</keyword>
<comment type="caution">
    <text evidence="8">The sequence shown here is derived from an EMBL/GenBank/DDBJ whole genome shotgun (WGS) entry which is preliminary data.</text>
</comment>
<dbReference type="InterPro" id="IPR023210">
    <property type="entry name" value="NADP_OxRdtase_dom"/>
</dbReference>
<proteinExistence type="inferred from homology"/>
<evidence type="ECO:0000256" key="3">
    <source>
        <dbReference type="ARBA" id="ARBA00023002"/>
    </source>
</evidence>
<dbReference type="FunFam" id="3.20.20.100:FF:000015">
    <property type="entry name" value="Oxidoreductase, aldo/keto reductase family"/>
    <property type="match status" value="1"/>
</dbReference>
<sequence>METNIYTRVRLNNGIEMPILGLGTWNMTDAEAENSVMLALEADYRLIDTARLYGNEWGVGKAVRESGIPREDMFVTTKLWPTDFGNPKQAFDESLKRLGLEYIDLYLIHWPVAEMPQSLWRALEKIYESKKVRAIGVSNYGIGDIEKLLEYAVIPPAVNQIKFSPFDYAEEILRCCQQHDIIVEAYSPLTRGSQLDHPLIVELSKKYKKTPAHIMIRWCIEHETIPIPKSTHKQRIEENRDVFDFSIDEKDMRALDSLS</sequence>